<dbReference type="InterPro" id="IPR050194">
    <property type="entry name" value="Glycosyltransferase_grp1"/>
</dbReference>
<dbReference type="GO" id="GO:0016757">
    <property type="term" value="F:glycosyltransferase activity"/>
    <property type="evidence" value="ECO:0007669"/>
    <property type="project" value="UniProtKB-KW"/>
</dbReference>
<evidence type="ECO:0000313" key="3">
    <source>
        <dbReference type="Proteomes" id="UP000189674"/>
    </source>
</evidence>
<dbReference type="SUPFAM" id="SSF53756">
    <property type="entry name" value="UDP-Glycosyltransferase/glycogen phosphorylase"/>
    <property type="match status" value="1"/>
</dbReference>
<dbReference type="PANTHER" id="PTHR45947:SF3">
    <property type="entry name" value="SULFOQUINOVOSYL TRANSFERASE SQD2"/>
    <property type="match status" value="1"/>
</dbReference>
<name>A0A1U9NNT7_9BACT</name>
<organism evidence="2 3">
    <name type="scientific">Anaerohalosphaera lusitana</name>
    <dbReference type="NCBI Taxonomy" id="1936003"/>
    <lineage>
        <taxon>Bacteria</taxon>
        <taxon>Pseudomonadati</taxon>
        <taxon>Planctomycetota</taxon>
        <taxon>Phycisphaerae</taxon>
        <taxon>Sedimentisphaerales</taxon>
        <taxon>Anaerohalosphaeraceae</taxon>
        <taxon>Anaerohalosphaera</taxon>
    </lineage>
</organism>
<dbReference type="Proteomes" id="UP000189674">
    <property type="component" value="Chromosome"/>
</dbReference>
<keyword evidence="2" id="KW-0328">Glycosyltransferase</keyword>
<dbReference type="CDD" id="cd03801">
    <property type="entry name" value="GT4_PimA-like"/>
    <property type="match status" value="1"/>
</dbReference>
<dbReference type="OrthoDB" id="9775208at2"/>
<sequence length="378" mass="42453">MKVLLMYEYPPYPGGLSTQGDLFAKGLKQVGVDVQQVHFQSAYEKEWYYRWYRPDVAVGIGYWGFTPDLVHHPQKHGIAAVPWLVADGYIADHRETLDSLPLILVTSQWVKEVYMRDGLKGQNIEVLPVGCDTDNFCPRSASDQKVAAVRETLGIDDDTLMILTAGGDAASKGAQEVMHALAMCNSDLPDWKYICKVYPGPRTLNQNELDRRLARELEIDDNVIYAMNVTSREFMPYLLAACDIYAAPSRIEGFGMIQVEAAACGKPVIGIKAMGLLDTMVHGENAYLAGIAQEVKMKETVICGCEGDRKRISFRRPRTVDYRASSYDIAGYLRELMSDPSLRERMGQAGRKRAVEKYDYRVVARQFLDIVKSRLGVE</sequence>
<feature type="domain" description="Glycosyl transferase family 1" evidence="1">
    <location>
        <begin position="150"/>
        <end position="289"/>
    </location>
</feature>
<dbReference type="PANTHER" id="PTHR45947">
    <property type="entry name" value="SULFOQUINOVOSYL TRANSFERASE SQD2"/>
    <property type="match status" value="1"/>
</dbReference>
<dbReference type="RefSeq" id="WP_146663234.1">
    <property type="nucleotide sequence ID" value="NZ_CP019791.1"/>
</dbReference>
<reference evidence="3" key="1">
    <citation type="submission" date="2017-02" db="EMBL/GenBank/DDBJ databases">
        <title>Comparative genomics and description of representatives of a novel lineage of planctomycetes thriving in anoxic sediments.</title>
        <authorList>
            <person name="Spring S."/>
            <person name="Bunk B."/>
            <person name="Sproer C."/>
        </authorList>
    </citation>
    <scope>NUCLEOTIDE SEQUENCE [LARGE SCALE GENOMIC DNA]</scope>
    <source>
        <strain evidence="3">ST-NAGAB-D1</strain>
    </source>
</reference>
<dbReference type="EC" id="2.4.1.57" evidence="2"/>
<dbReference type="Pfam" id="PF00534">
    <property type="entry name" value="Glycos_transf_1"/>
    <property type="match status" value="1"/>
</dbReference>
<dbReference type="InterPro" id="IPR001296">
    <property type="entry name" value="Glyco_trans_1"/>
</dbReference>
<gene>
    <name evidence="2" type="primary">pimB_3</name>
    <name evidence="2" type="ORF">STSP2_02752</name>
</gene>
<accession>A0A1U9NNT7</accession>
<dbReference type="STRING" id="1936003.STSP2_02752"/>
<proteinExistence type="predicted"/>
<keyword evidence="2" id="KW-0808">Transferase</keyword>
<protein>
    <submittedName>
        <fullName evidence="2">GDP-mannose-dependent alpha-(1-6)-phosphatidylinositol monomannoside mannosyltransferase</fullName>
        <ecNumber evidence="2">2.4.1.57</ecNumber>
    </submittedName>
</protein>
<dbReference type="KEGG" id="alus:STSP2_02752"/>
<evidence type="ECO:0000259" key="1">
    <source>
        <dbReference type="Pfam" id="PF00534"/>
    </source>
</evidence>
<dbReference type="AlphaFoldDB" id="A0A1U9NNT7"/>
<dbReference type="Gene3D" id="3.40.50.2000">
    <property type="entry name" value="Glycogen Phosphorylase B"/>
    <property type="match status" value="4"/>
</dbReference>
<keyword evidence="3" id="KW-1185">Reference proteome</keyword>
<evidence type="ECO:0000313" key="2">
    <source>
        <dbReference type="EMBL" id="AQT69559.1"/>
    </source>
</evidence>
<dbReference type="EMBL" id="CP019791">
    <property type="protein sequence ID" value="AQT69559.1"/>
    <property type="molecule type" value="Genomic_DNA"/>
</dbReference>